<evidence type="ECO:0000259" key="15">
    <source>
        <dbReference type="PROSITE" id="PS50104"/>
    </source>
</evidence>
<comment type="caution">
    <text evidence="16">The sequence shown here is derived from an EMBL/GenBank/DDBJ whole genome shotgun (WGS) entry which is preliminary data.</text>
</comment>
<dbReference type="OrthoDB" id="1526598at2759"/>
<dbReference type="InterPro" id="IPR035897">
    <property type="entry name" value="Toll_tir_struct_dom_sf"/>
</dbReference>
<dbReference type="PANTHER" id="PTHR24365">
    <property type="entry name" value="TOLL-LIKE RECEPTOR"/>
    <property type="match status" value="1"/>
</dbReference>
<evidence type="ECO:0000256" key="10">
    <source>
        <dbReference type="ARBA" id="ARBA00023136"/>
    </source>
</evidence>
<dbReference type="EMBL" id="CAJPWZ010001599">
    <property type="protein sequence ID" value="CAG2218375.1"/>
    <property type="molecule type" value="Genomic_DNA"/>
</dbReference>
<evidence type="ECO:0000256" key="5">
    <source>
        <dbReference type="ARBA" id="ARBA00022692"/>
    </source>
</evidence>
<dbReference type="PROSITE" id="PS51450">
    <property type="entry name" value="LRR"/>
    <property type="match status" value="1"/>
</dbReference>
<keyword evidence="4" id="KW-0433">Leucine-rich repeat</keyword>
<evidence type="ECO:0000256" key="13">
    <source>
        <dbReference type="SAM" id="Phobius"/>
    </source>
</evidence>
<evidence type="ECO:0000256" key="7">
    <source>
        <dbReference type="ARBA" id="ARBA00022737"/>
    </source>
</evidence>
<dbReference type="InterPro" id="IPR032675">
    <property type="entry name" value="LRR_dom_sf"/>
</dbReference>
<keyword evidence="17" id="KW-1185">Reference proteome</keyword>
<keyword evidence="3" id="KW-0399">Innate immunity</keyword>
<evidence type="ECO:0000256" key="3">
    <source>
        <dbReference type="ARBA" id="ARBA00022588"/>
    </source>
</evidence>
<dbReference type="InterPro" id="IPR000157">
    <property type="entry name" value="TIR_dom"/>
</dbReference>
<comment type="subcellular location">
    <subcellularLocation>
        <location evidence="1">Membrane</location>
        <topology evidence="1">Single-pass type I membrane protein</topology>
    </subcellularLocation>
</comment>
<proteinExistence type="inferred from homology"/>
<feature type="domain" description="TIR" evidence="15">
    <location>
        <begin position="694"/>
        <end position="835"/>
    </location>
</feature>
<evidence type="ECO:0000256" key="14">
    <source>
        <dbReference type="SAM" id="SignalP"/>
    </source>
</evidence>
<keyword evidence="12" id="KW-0325">Glycoprotein</keyword>
<reference evidence="16" key="1">
    <citation type="submission" date="2021-03" db="EMBL/GenBank/DDBJ databases">
        <authorList>
            <person name="Bekaert M."/>
        </authorList>
    </citation>
    <scope>NUCLEOTIDE SEQUENCE</scope>
</reference>
<gene>
    <name evidence="16" type="ORF">MEDL_31964</name>
</gene>
<keyword evidence="7" id="KW-0677">Repeat</keyword>
<sequence length="837" mass="97311">MSFTMRLYVHQYILLLSVLAHCDVCFKCSFESSCECTLNTTINLISAKCSGRGLLAIPYFCNSSILLDSFDGSYNKIERIPNYIFRSAKNLRHLDLSHNSISLLLPESFQGLEELVTLNLESNSLKYNIDIIPPDCFKSTPQLRYLNLKSNVGYYSSTQKYPSLSSLSELEILKLDGLPRDSFDRGFNELSKLTYMDLSSKDCDIGIIQSRFFQYTPNLRYIDISHCKVTKVWKNTFSGLKNLTYLNVSYNENLKFDGIENITYDLQFTSIEVLKFNKVHETFAMNSEIGRHTLKYLQHTKLRELHMDSNRLQNVKSGVVSMLPKTLNRLSMADNMLTFGQYILEGRNMNISVLNVSFQFTSHNPVLESTDRYESNFKAKRIKRAFRVNFPLPFPTNLREVHSRGSQLQFDIPRLELMENRLEYYDASLNLLSHWRGPLLNFLHLKFLNLSSNYCSNISSYFFKGTEKLEKLHINNNLLGFSIQFDVDGQILKPLKSLQIIDFSQNRIPFLPPLFFAFLERLEVLKLYDNLFEDIDFRLTQMKNLSLIDLSRNRIQFLGYVAIGQLESVARDHMLSLDLSENPFICSCASLKFLKWMTETKVILLNRENYSCKYENGTKTLLLNVNNIYNKLKKDCSSYPVIIIGITGAIFVSVSIVCFGLFYRYRWKLRYIFYMTKNRFRGYVPVIDHANKTYLYDAFISYAEQDCGFVHNDVIKNLEGEGNLKLCLHKRDFLPGNEIAANITSAIHNSRKTVVILSPHYLASNWCRFEFNMAKMESMYTRENENILFMVFLTNVPPRELPLMMMEFIDSNSYIEYPDDEFGNVVFWQKMLEAVSA</sequence>
<dbReference type="Gene3D" id="3.80.10.10">
    <property type="entry name" value="Ribonuclease Inhibitor"/>
    <property type="match status" value="4"/>
</dbReference>
<accession>A0A8S3SJM2</accession>
<keyword evidence="5 13" id="KW-0812">Transmembrane</keyword>
<feature type="signal peptide" evidence="14">
    <location>
        <begin position="1"/>
        <end position="22"/>
    </location>
</feature>
<name>A0A8S3SJM2_MYTED</name>
<dbReference type="PROSITE" id="PS50104">
    <property type="entry name" value="TIR"/>
    <property type="match status" value="1"/>
</dbReference>
<keyword evidence="11" id="KW-0675">Receptor</keyword>
<keyword evidence="6 14" id="KW-0732">Signal</keyword>
<dbReference type="PIRSF" id="PIRSF037595">
    <property type="entry name" value="Toll-like_receptor"/>
    <property type="match status" value="1"/>
</dbReference>
<dbReference type="InterPro" id="IPR017241">
    <property type="entry name" value="Toll-like_receptor"/>
</dbReference>
<evidence type="ECO:0000256" key="4">
    <source>
        <dbReference type="ARBA" id="ARBA00022614"/>
    </source>
</evidence>
<dbReference type="InterPro" id="IPR003591">
    <property type="entry name" value="Leu-rich_rpt_typical-subtyp"/>
</dbReference>
<dbReference type="PRINTS" id="PR01537">
    <property type="entry name" value="INTRLKN1R1F"/>
</dbReference>
<evidence type="ECO:0000256" key="9">
    <source>
        <dbReference type="ARBA" id="ARBA00022989"/>
    </source>
</evidence>
<feature type="chain" id="PRO_5035879816" description="TIR domain-containing protein" evidence="14">
    <location>
        <begin position="23"/>
        <end position="837"/>
    </location>
</feature>
<dbReference type="SMART" id="SM00369">
    <property type="entry name" value="LRR_TYP"/>
    <property type="match status" value="8"/>
</dbReference>
<dbReference type="SMART" id="SM00255">
    <property type="entry name" value="TIR"/>
    <property type="match status" value="1"/>
</dbReference>
<dbReference type="Pfam" id="PF01582">
    <property type="entry name" value="TIR"/>
    <property type="match status" value="1"/>
</dbReference>
<evidence type="ECO:0000256" key="1">
    <source>
        <dbReference type="ARBA" id="ARBA00004479"/>
    </source>
</evidence>
<dbReference type="SUPFAM" id="SSF52058">
    <property type="entry name" value="L domain-like"/>
    <property type="match status" value="2"/>
</dbReference>
<evidence type="ECO:0000256" key="6">
    <source>
        <dbReference type="ARBA" id="ARBA00022729"/>
    </source>
</evidence>
<keyword evidence="8" id="KW-0391">Immunity</keyword>
<dbReference type="InterPro" id="IPR001611">
    <property type="entry name" value="Leu-rich_rpt"/>
</dbReference>
<dbReference type="Pfam" id="PF13855">
    <property type="entry name" value="LRR_8"/>
    <property type="match status" value="2"/>
</dbReference>
<evidence type="ECO:0000256" key="11">
    <source>
        <dbReference type="ARBA" id="ARBA00023170"/>
    </source>
</evidence>
<feature type="transmembrane region" description="Helical" evidence="13">
    <location>
        <begin position="639"/>
        <end position="663"/>
    </location>
</feature>
<dbReference type="AlphaFoldDB" id="A0A8S3SJM2"/>
<keyword evidence="9 13" id="KW-1133">Transmembrane helix</keyword>
<protein>
    <recommendedName>
        <fullName evidence="15">TIR domain-containing protein</fullName>
    </recommendedName>
</protein>
<dbReference type="SMART" id="SM00365">
    <property type="entry name" value="LRR_SD22"/>
    <property type="match status" value="5"/>
</dbReference>
<dbReference type="GO" id="GO:0002224">
    <property type="term" value="P:toll-like receptor signaling pathway"/>
    <property type="evidence" value="ECO:0007669"/>
    <property type="project" value="InterPro"/>
</dbReference>
<dbReference type="GO" id="GO:0045087">
    <property type="term" value="P:innate immune response"/>
    <property type="evidence" value="ECO:0007669"/>
    <property type="project" value="UniProtKB-KW"/>
</dbReference>
<dbReference type="GO" id="GO:0005886">
    <property type="term" value="C:plasma membrane"/>
    <property type="evidence" value="ECO:0007669"/>
    <property type="project" value="TreeGrafter"/>
</dbReference>
<evidence type="ECO:0000256" key="12">
    <source>
        <dbReference type="ARBA" id="ARBA00023180"/>
    </source>
</evidence>
<evidence type="ECO:0000313" key="16">
    <source>
        <dbReference type="EMBL" id="CAG2218375.1"/>
    </source>
</evidence>
<evidence type="ECO:0000313" key="17">
    <source>
        <dbReference type="Proteomes" id="UP000683360"/>
    </source>
</evidence>
<keyword evidence="10 13" id="KW-0472">Membrane</keyword>
<evidence type="ECO:0000256" key="2">
    <source>
        <dbReference type="ARBA" id="ARBA00009634"/>
    </source>
</evidence>
<organism evidence="16 17">
    <name type="scientific">Mytilus edulis</name>
    <name type="common">Blue mussel</name>
    <dbReference type="NCBI Taxonomy" id="6550"/>
    <lineage>
        <taxon>Eukaryota</taxon>
        <taxon>Metazoa</taxon>
        <taxon>Spiralia</taxon>
        <taxon>Lophotrochozoa</taxon>
        <taxon>Mollusca</taxon>
        <taxon>Bivalvia</taxon>
        <taxon>Autobranchia</taxon>
        <taxon>Pteriomorphia</taxon>
        <taxon>Mytilida</taxon>
        <taxon>Mytiloidea</taxon>
        <taxon>Mytilidae</taxon>
        <taxon>Mytilinae</taxon>
        <taxon>Mytilus</taxon>
    </lineage>
</organism>
<dbReference type="SUPFAM" id="SSF52200">
    <property type="entry name" value="Toll/Interleukin receptor TIR domain"/>
    <property type="match status" value="1"/>
</dbReference>
<dbReference type="Gene3D" id="3.40.50.10140">
    <property type="entry name" value="Toll/interleukin-1 receptor homology (TIR) domain"/>
    <property type="match status" value="1"/>
</dbReference>
<dbReference type="FunFam" id="3.40.50.10140:FF:000001">
    <property type="entry name" value="Toll-like receptor 2"/>
    <property type="match status" value="1"/>
</dbReference>
<evidence type="ECO:0000256" key="8">
    <source>
        <dbReference type="ARBA" id="ARBA00022859"/>
    </source>
</evidence>
<dbReference type="PANTHER" id="PTHR24365:SF530">
    <property type="entry name" value="MSTPROX-RELATED"/>
    <property type="match status" value="1"/>
</dbReference>
<dbReference type="GO" id="GO:0004888">
    <property type="term" value="F:transmembrane signaling receptor activity"/>
    <property type="evidence" value="ECO:0007669"/>
    <property type="project" value="InterPro"/>
</dbReference>
<dbReference type="Proteomes" id="UP000683360">
    <property type="component" value="Unassembled WGS sequence"/>
</dbReference>
<comment type="similarity">
    <text evidence="2">Belongs to the Toll-like receptor family.</text>
</comment>